<feature type="domain" description="SWIM-type" evidence="2">
    <location>
        <begin position="45"/>
        <end position="83"/>
    </location>
</feature>
<evidence type="ECO:0000256" key="1">
    <source>
        <dbReference type="PROSITE-ProRule" id="PRU00325"/>
    </source>
</evidence>
<dbReference type="PROSITE" id="PS50966">
    <property type="entry name" value="ZF_SWIM"/>
    <property type="match status" value="1"/>
</dbReference>
<name>A0A328YQZ1_9BURK</name>
<protein>
    <submittedName>
        <fullName evidence="3">SWIM zinc finger protein</fullName>
    </submittedName>
</protein>
<dbReference type="Pfam" id="PF04434">
    <property type="entry name" value="SWIM"/>
    <property type="match status" value="1"/>
</dbReference>
<comment type="caution">
    <text evidence="3">The sequence shown here is derived from an EMBL/GenBank/DDBJ whole genome shotgun (WGS) entry which is preliminary data.</text>
</comment>
<dbReference type="EMBL" id="QLTA01000051">
    <property type="protein sequence ID" value="RAR76269.1"/>
    <property type="molecule type" value="Genomic_DNA"/>
</dbReference>
<dbReference type="AlphaFoldDB" id="A0A328YQZ1"/>
<keyword evidence="1" id="KW-0863">Zinc-finger</keyword>
<evidence type="ECO:0000313" key="3">
    <source>
        <dbReference type="EMBL" id="RAR76269.1"/>
    </source>
</evidence>
<dbReference type="InterPro" id="IPR007527">
    <property type="entry name" value="Znf_SWIM"/>
</dbReference>
<dbReference type="GO" id="GO:0008270">
    <property type="term" value="F:zinc ion binding"/>
    <property type="evidence" value="ECO:0007669"/>
    <property type="project" value="UniProtKB-KW"/>
</dbReference>
<keyword evidence="1" id="KW-0862">Zinc</keyword>
<reference evidence="3 4" key="1">
    <citation type="submission" date="2018-06" db="EMBL/GenBank/DDBJ databases">
        <title>Genomic Encyclopedia of Archaeal and Bacterial Type Strains, Phase II (KMG-II): from individual species to whole genera.</title>
        <authorList>
            <person name="Goeker M."/>
        </authorList>
    </citation>
    <scope>NUCLEOTIDE SEQUENCE [LARGE SCALE GENOMIC DNA]</scope>
    <source>
        <strain evidence="3 4">CFPB 3232</strain>
    </source>
</reference>
<evidence type="ECO:0000313" key="4">
    <source>
        <dbReference type="Proteomes" id="UP000248856"/>
    </source>
</evidence>
<organism evidence="3 4">
    <name type="scientific">Paracidovorax anthurii</name>
    <dbReference type="NCBI Taxonomy" id="78229"/>
    <lineage>
        <taxon>Bacteria</taxon>
        <taxon>Pseudomonadati</taxon>
        <taxon>Pseudomonadota</taxon>
        <taxon>Betaproteobacteria</taxon>
        <taxon>Burkholderiales</taxon>
        <taxon>Comamonadaceae</taxon>
        <taxon>Paracidovorax</taxon>
    </lineage>
</organism>
<keyword evidence="1" id="KW-0479">Metal-binding</keyword>
<keyword evidence="4" id="KW-1185">Reference proteome</keyword>
<sequence length="591" mass="65579">MSGPAVFGRGRTYAASGAIETLQESPLRPGEQAALAAVVHGTQAYQVRVWIDADDDLDGACDCPHAQEGNFCKHLVALSLAWRSGLGGQAVESDPEAARKVAAAAKRARTQADNRDALRRFVGEQPAQALAERLWAWAERDRDLMAELKAWALQQQASDDPKALRSTITDLLRSRGDFLDWRGSVAYARRAAGVVAMLKPWLERAPEVLRDLCEHALRRLYKAAAEADDSDGGIGGVMQDVMGLLADALRAAPPPAAWTDRWFALMAEDPWGLWNEPDLLAAAGPAVRARYAERARQDWEAWLRSHPPAAAPSAAGARRVFIDQDTLRRGELRRRYLAGIRCQDDPRALHDAMAASLDEARDFLEIVALCEGQGWHREALQWVQAGTRRHPRDQRLEDALLCCYERDGWDEEALAIRRRRLEQYPSPKAYAEVLKAARRAGRDPAAYRAELFDWAERREDPGRPEVSAARKRASGPQGPVERVVTVRVQWLLAERAPDAALALVRQPGARCDPTVLEELAQRLPAEQDADAVELLQRVFTHAMAMASSPYARPLELVHAIVARMPAEARPPWLASLRAEYKPKRNFVAGLP</sequence>
<evidence type="ECO:0000259" key="2">
    <source>
        <dbReference type="PROSITE" id="PS50966"/>
    </source>
</evidence>
<dbReference type="Proteomes" id="UP000248856">
    <property type="component" value="Unassembled WGS sequence"/>
</dbReference>
<accession>A0A328YQZ1</accession>
<proteinExistence type="predicted"/>
<gene>
    <name evidence="3" type="ORF">AX018_105127</name>
</gene>